<dbReference type="EMBL" id="SBLB01000016">
    <property type="protein sequence ID" value="RYC66353.1"/>
    <property type="molecule type" value="Genomic_DNA"/>
</dbReference>
<name>A0A4Q2UBE6_9BACT</name>
<dbReference type="Proteomes" id="UP000290407">
    <property type="component" value="Unassembled WGS sequence"/>
</dbReference>
<proteinExistence type="predicted"/>
<protein>
    <submittedName>
        <fullName evidence="1">Uncharacterized protein</fullName>
    </submittedName>
</protein>
<evidence type="ECO:0000313" key="2">
    <source>
        <dbReference type="Proteomes" id="UP000290407"/>
    </source>
</evidence>
<gene>
    <name evidence="1" type="ORF">EQG79_30230</name>
</gene>
<reference evidence="1 2" key="1">
    <citation type="submission" date="2019-01" db="EMBL/GenBank/DDBJ databases">
        <title>Spirosoma flava sp. nov., a propanil-degrading bacterium isolated from herbicide-contaminated soil.</title>
        <authorList>
            <person name="Zhang L."/>
            <person name="Jiang J.-D."/>
        </authorList>
    </citation>
    <scope>NUCLEOTIDE SEQUENCE [LARGE SCALE GENOMIC DNA]</scope>
    <source>
        <strain evidence="1 2">TY50</strain>
    </source>
</reference>
<keyword evidence="2" id="KW-1185">Reference proteome</keyword>
<sequence>MTLAEQYANIDRNFPDGPAGSIGSAQLRTQLKLMAQQLRQDATTITGWSPVLRFAQNGTRVVAQVVDWTNGQGAKPATGAYLGQDGFTNDLNAATDLRGPQGIQGLPGSGFLSYVSAPNDGGAAVRYLPVAILPASTGASYDVARFTFIIGAFASTRQTIELQCGNRDGFVYRWASTGPDTALEGTSVEAYRDGGGAVTVYVKLTNQFKTILTHVTQHLGLTTVFSALTPIAGSPAGTKVFDSALHNTYPPMFFLDSGRFGINGFPQEMALDVADRQNKGVVAEFRNNTNAGNGARVRFHQGGVAIWRIGVPGGQRNEFVIDGWGGGSHPEHVRISDNGQVNLAGRLAVRGLIAMGNTPTLTAGPGLGPGPTISLWTESKDTSGVITLRCNGSPQANAVLATLTFAYSNERAPVVTLTPASPYAAANLNRVWVESSTVNFNIRSGITGVDTGVDLVFHYHATL</sequence>
<evidence type="ECO:0000313" key="1">
    <source>
        <dbReference type="EMBL" id="RYC66353.1"/>
    </source>
</evidence>
<dbReference type="AlphaFoldDB" id="A0A4Q2UBE6"/>
<accession>A0A4Q2UBE6</accession>
<dbReference type="RefSeq" id="WP_129606909.1">
    <property type="nucleotide sequence ID" value="NZ_SBLB01000016.1"/>
</dbReference>
<organism evidence="1 2">
    <name type="scientific">Spirosoma sordidisoli</name>
    <dbReference type="NCBI Taxonomy" id="2502893"/>
    <lineage>
        <taxon>Bacteria</taxon>
        <taxon>Pseudomonadati</taxon>
        <taxon>Bacteroidota</taxon>
        <taxon>Cytophagia</taxon>
        <taxon>Cytophagales</taxon>
        <taxon>Cytophagaceae</taxon>
        <taxon>Spirosoma</taxon>
    </lineage>
</organism>
<comment type="caution">
    <text evidence="1">The sequence shown here is derived from an EMBL/GenBank/DDBJ whole genome shotgun (WGS) entry which is preliminary data.</text>
</comment>